<feature type="compositionally biased region" description="Gly residues" evidence="1">
    <location>
        <begin position="188"/>
        <end position="206"/>
    </location>
</feature>
<dbReference type="SUPFAM" id="SSF53098">
    <property type="entry name" value="Ribonuclease H-like"/>
    <property type="match status" value="1"/>
</dbReference>
<feature type="region of interest" description="Disordered" evidence="1">
    <location>
        <begin position="153"/>
        <end position="212"/>
    </location>
</feature>
<dbReference type="Proteomes" id="UP000265515">
    <property type="component" value="Unassembled WGS sequence"/>
</dbReference>
<dbReference type="InterPro" id="IPR007021">
    <property type="entry name" value="DUF659"/>
</dbReference>
<feature type="compositionally biased region" description="Basic and acidic residues" evidence="1">
    <location>
        <begin position="787"/>
        <end position="798"/>
    </location>
</feature>
<evidence type="ECO:0000256" key="1">
    <source>
        <dbReference type="SAM" id="MobiDB-lite"/>
    </source>
</evidence>
<name>A0A388MA41_CHABU</name>
<organism evidence="3 4">
    <name type="scientific">Chara braunii</name>
    <name type="common">Braun's stonewort</name>
    <dbReference type="NCBI Taxonomy" id="69332"/>
    <lineage>
        <taxon>Eukaryota</taxon>
        <taxon>Viridiplantae</taxon>
        <taxon>Streptophyta</taxon>
        <taxon>Charophyceae</taxon>
        <taxon>Charales</taxon>
        <taxon>Characeae</taxon>
        <taxon>Chara</taxon>
    </lineage>
</organism>
<accession>A0A388MA41</accession>
<dbReference type="InterPro" id="IPR012337">
    <property type="entry name" value="RNaseH-like_sf"/>
</dbReference>
<dbReference type="Pfam" id="PF04937">
    <property type="entry name" value="DUF659"/>
    <property type="match status" value="1"/>
</dbReference>
<dbReference type="Gramene" id="GBG91385">
    <property type="protein sequence ID" value="GBG91385"/>
    <property type="gene ID" value="CBR_g52272"/>
</dbReference>
<sequence length="960" mass="106721">MAHRSKFVPNEDFENDPRPKHVIWKYVQKGQVWISPSGVDPKGNHELRCRLCGHWWVGNQTKATLHFNTTCEHARCPHACVYILRELQRARVPLKGSLPVYVREAHREGELDFEHPLNWRLPGGVARQPPLVPARDLAQGRGRAYREGPAPVVRQDGARPFEGVGASGAVGTTGGGGEGAGEVPSGVEGAGEGSRGAGEGPSGVEGVGDEKERAEHARARQLIWWGRGRMVLHICSQGGDGRLGASLYRIEDMFGRERTGAGLYLRWRELILEIGAQHVVAICMDNALANKEAYRLLRNDQDLSLRKIAWIPCAAHCCNLMLTHIARQPWVAQVVGEGRDITLFFRRHARAAYLLSRQSPPVSLIRLRETRYGTNLIMLRRMLDLHLFLDACVSSSAWATTAWLPALRYGARRCFDLLRDPKWWQQVDLVATIMGPIHELLQHVDSDGRRVGDVWGLLERLQITVDRRSLDEACHQPIKKIVKERSDMLLTPIHCAPYLLHFKYRSIDSLMRGMVEERILHLDYIASQIAGGRKGDEMTVVWSSSQDFHGKYPTPGHWGGPVGDAKIEQPDFDPVRWWRVQEGDHRVLRDVAMRCLGAWTTASPCKRNWSTHDFVYTKRRNREGVEQLEKFVFYHWNLKLLQSSHSRGGFIGAGLPGVGVTDVERRDEDYSRFEPDVMALGTYDSAEIEREADRLRRQSSGRRLAPTAAALAHKIRQQGEDAIRGEDVIDDDVSWLSGPYRGDGFLDVEAPATVSPAGRMLPPRTSLRGDDFPGDEAPFAGTPACEADSHSLRGDKFPDVSADAGPDDGMGGGGRRLQVDASTATPHESHQPREPATRSSTLTALEDTLQPSSATGFVEGTSSESPTAAAATFSSPHRAVEYDSEGRLRRRAGFTGQLDLWPASAVCHDVERDFAAYLPRPLSDLPRVAPDAETGVGANTLIRVSALVFAGDRKQFWFKV</sequence>
<dbReference type="EMBL" id="BFEA01000901">
    <property type="protein sequence ID" value="GBG91385.1"/>
    <property type="molecule type" value="Genomic_DNA"/>
</dbReference>
<evidence type="ECO:0000259" key="2">
    <source>
        <dbReference type="Pfam" id="PF04937"/>
    </source>
</evidence>
<evidence type="ECO:0000313" key="4">
    <source>
        <dbReference type="Proteomes" id="UP000265515"/>
    </source>
</evidence>
<feature type="compositionally biased region" description="Low complexity" evidence="1">
    <location>
        <begin position="861"/>
        <end position="875"/>
    </location>
</feature>
<keyword evidence="4" id="KW-1185">Reference proteome</keyword>
<feature type="region of interest" description="Disordered" evidence="1">
    <location>
        <begin position="853"/>
        <end position="876"/>
    </location>
</feature>
<proteinExistence type="predicted"/>
<gene>
    <name evidence="3" type="ORF">CBR_g52272</name>
</gene>
<evidence type="ECO:0000313" key="3">
    <source>
        <dbReference type="EMBL" id="GBG91385.1"/>
    </source>
</evidence>
<protein>
    <recommendedName>
        <fullName evidence="2">DUF659 domain-containing protein</fullName>
    </recommendedName>
</protein>
<comment type="caution">
    <text evidence="3">The sequence shown here is derived from an EMBL/GenBank/DDBJ whole genome shotgun (WGS) entry which is preliminary data.</text>
</comment>
<feature type="compositionally biased region" description="Basic and acidic residues" evidence="1">
    <location>
        <begin position="827"/>
        <end position="836"/>
    </location>
</feature>
<feature type="domain" description="DUF659" evidence="2">
    <location>
        <begin position="263"/>
        <end position="341"/>
    </location>
</feature>
<dbReference type="PANTHER" id="PTHR32166">
    <property type="entry name" value="OSJNBA0013A04.12 PROTEIN"/>
    <property type="match status" value="1"/>
</dbReference>
<dbReference type="PANTHER" id="PTHR32166:SF123">
    <property type="entry name" value="BED-TYPE DOMAIN-CONTAINING PROTEIN"/>
    <property type="match status" value="1"/>
</dbReference>
<dbReference type="AlphaFoldDB" id="A0A388MA41"/>
<reference evidence="3 4" key="1">
    <citation type="journal article" date="2018" name="Cell">
        <title>The Chara Genome: Secondary Complexity and Implications for Plant Terrestrialization.</title>
        <authorList>
            <person name="Nishiyama T."/>
            <person name="Sakayama H."/>
            <person name="Vries J.D."/>
            <person name="Buschmann H."/>
            <person name="Saint-Marcoux D."/>
            <person name="Ullrich K.K."/>
            <person name="Haas F.B."/>
            <person name="Vanderstraeten L."/>
            <person name="Becker D."/>
            <person name="Lang D."/>
            <person name="Vosolsobe S."/>
            <person name="Rombauts S."/>
            <person name="Wilhelmsson P.K.I."/>
            <person name="Janitza P."/>
            <person name="Kern R."/>
            <person name="Heyl A."/>
            <person name="Rumpler F."/>
            <person name="Villalobos L.I.A.C."/>
            <person name="Clay J.M."/>
            <person name="Skokan R."/>
            <person name="Toyoda A."/>
            <person name="Suzuki Y."/>
            <person name="Kagoshima H."/>
            <person name="Schijlen E."/>
            <person name="Tajeshwar N."/>
            <person name="Catarino B."/>
            <person name="Hetherington A.J."/>
            <person name="Saltykova A."/>
            <person name="Bonnot C."/>
            <person name="Breuninger H."/>
            <person name="Symeonidi A."/>
            <person name="Radhakrishnan G.V."/>
            <person name="Van Nieuwerburgh F."/>
            <person name="Deforce D."/>
            <person name="Chang C."/>
            <person name="Karol K.G."/>
            <person name="Hedrich R."/>
            <person name="Ulvskov P."/>
            <person name="Glockner G."/>
            <person name="Delwiche C.F."/>
            <person name="Petrasek J."/>
            <person name="Van de Peer Y."/>
            <person name="Friml J."/>
            <person name="Beilby M."/>
            <person name="Dolan L."/>
            <person name="Kohara Y."/>
            <person name="Sugano S."/>
            <person name="Fujiyama A."/>
            <person name="Delaux P.-M."/>
            <person name="Quint M."/>
            <person name="TheiBen G."/>
            <person name="Hagemann M."/>
            <person name="Harholt J."/>
            <person name="Dunand C."/>
            <person name="Zachgo S."/>
            <person name="Langdale J."/>
            <person name="Maumus F."/>
            <person name="Straeten D.V.D."/>
            <person name="Gould S.B."/>
            <person name="Rensing S.A."/>
        </authorList>
    </citation>
    <scope>NUCLEOTIDE SEQUENCE [LARGE SCALE GENOMIC DNA]</scope>
    <source>
        <strain evidence="3 4">S276</strain>
    </source>
</reference>
<feature type="compositionally biased region" description="Gly residues" evidence="1">
    <location>
        <begin position="165"/>
        <end position="180"/>
    </location>
</feature>
<feature type="region of interest" description="Disordered" evidence="1">
    <location>
        <begin position="755"/>
        <end position="840"/>
    </location>
</feature>